<dbReference type="SUPFAM" id="SSF46689">
    <property type="entry name" value="Homeodomain-like"/>
    <property type="match status" value="1"/>
</dbReference>
<accession>A0ABW1A4J9</accession>
<dbReference type="InterPro" id="IPR039536">
    <property type="entry name" value="TetR_C_Proteobacteria"/>
</dbReference>
<dbReference type="RefSeq" id="WP_378286220.1">
    <property type="nucleotide sequence ID" value="NZ_JBHSON010000054.1"/>
</dbReference>
<dbReference type="SUPFAM" id="SSF48498">
    <property type="entry name" value="Tetracyclin repressor-like, C-terminal domain"/>
    <property type="match status" value="1"/>
</dbReference>
<evidence type="ECO:0000313" key="5">
    <source>
        <dbReference type="Proteomes" id="UP001596074"/>
    </source>
</evidence>
<feature type="DNA-binding region" description="H-T-H motif" evidence="2">
    <location>
        <begin position="43"/>
        <end position="62"/>
    </location>
</feature>
<sequence length="222" mass="23689">MAAARTPSATRQATPSRGRIDKREAILDAAFTVFARQGYAQACVKEIAKEAGVAKPTVYNHLSDKATLFREAMAAASERVLAEHLAAVEDLAARPDDAEDLRALLEDVGGRMLRVHCDGRARALRRLTQVEAAWCPELLDMGRGHGADRLTEAVADRLARLSLAGRLRPLDPVVAAEQFLALLTGPVDARTRMGARPASAGELDAVTAAAADTFLRAFAPPA</sequence>
<dbReference type="PROSITE" id="PS50977">
    <property type="entry name" value="HTH_TETR_2"/>
    <property type="match status" value="1"/>
</dbReference>
<name>A0ABW1A4J9_9ACTN</name>
<dbReference type="Gene3D" id="1.10.357.10">
    <property type="entry name" value="Tetracycline Repressor, domain 2"/>
    <property type="match status" value="1"/>
</dbReference>
<keyword evidence="5" id="KW-1185">Reference proteome</keyword>
<dbReference type="EMBL" id="JBHSON010000054">
    <property type="protein sequence ID" value="MFC5750475.1"/>
    <property type="molecule type" value="Genomic_DNA"/>
</dbReference>
<dbReference type="Pfam" id="PF14246">
    <property type="entry name" value="TetR_C_7"/>
    <property type="match status" value="1"/>
</dbReference>
<dbReference type="PRINTS" id="PR00455">
    <property type="entry name" value="HTHTETR"/>
</dbReference>
<evidence type="ECO:0000313" key="4">
    <source>
        <dbReference type="EMBL" id="MFC5750475.1"/>
    </source>
</evidence>
<reference evidence="5" key="1">
    <citation type="journal article" date="2019" name="Int. J. Syst. Evol. Microbiol.">
        <title>The Global Catalogue of Microorganisms (GCM) 10K type strain sequencing project: providing services to taxonomists for standard genome sequencing and annotation.</title>
        <authorList>
            <consortium name="The Broad Institute Genomics Platform"/>
            <consortium name="The Broad Institute Genome Sequencing Center for Infectious Disease"/>
            <person name="Wu L."/>
            <person name="Ma J."/>
        </authorList>
    </citation>
    <scope>NUCLEOTIDE SEQUENCE [LARGE SCALE GENOMIC DNA]</scope>
    <source>
        <strain evidence="5">KCTC 42087</strain>
    </source>
</reference>
<comment type="caution">
    <text evidence="4">The sequence shown here is derived from an EMBL/GenBank/DDBJ whole genome shotgun (WGS) entry which is preliminary data.</text>
</comment>
<proteinExistence type="predicted"/>
<dbReference type="InterPro" id="IPR001647">
    <property type="entry name" value="HTH_TetR"/>
</dbReference>
<dbReference type="Pfam" id="PF00440">
    <property type="entry name" value="TetR_N"/>
    <property type="match status" value="1"/>
</dbReference>
<protein>
    <submittedName>
        <fullName evidence="4">TetR/AcrR family transcriptional regulator</fullName>
    </submittedName>
</protein>
<dbReference type="InterPro" id="IPR050109">
    <property type="entry name" value="HTH-type_TetR-like_transc_reg"/>
</dbReference>
<evidence type="ECO:0000259" key="3">
    <source>
        <dbReference type="PROSITE" id="PS50977"/>
    </source>
</evidence>
<organism evidence="4 5">
    <name type="scientific">Actinomadura rugatobispora</name>
    <dbReference type="NCBI Taxonomy" id="1994"/>
    <lineage>
        <taxon>Bacteria</taxon>
        <taxon>Bacillati</taxon>
        <taxon>Actinomycetota</taxon>
        <taxon>Actinomycetes</taxon>
        <taxon>Streptosporangiales</taxon>
        <taxon>Thermomonosporaceae</taxon>
        <taxon>Actinomadura</taxon>
    </lineage>
</organism>
<gene>
    <name evidence="4" type="ORF">ACFPZN_33035</name>
</gene>
<evidence type="ECO:0000256" key="2">
    <source>
        <dbReference type="PROSITE-ProRule" id="PRU00335"/>
    </source>
</evidence>
<dbReference type="InterPro" id="IPR036271">
    <property type="entry name" value="Tet_transcr_reg_TetR-rel_C_sf"/>
</dbReference>
<dbReference type="PANTHER" id="PTHR30055:SF146">
    <property type="entry name" value="HTH-TYPE TRANSCRIPTIONAL DUAL REGULATOR CECR"/>
    <property type="match status" value="1"/>
</dbReference>
<keyword evidence="1 2" id="KW-0238">DNA-binding</keyword>
<feature type="domain" description="HTH tetR-type" evidence="3">
    <location>
        <begin position="20"/>
        <end position="80"/>
    </location>
</feature>
<evidence type="ECO:0000256" key="1">
    <source>
        <dbReference type="ARBA" id="ARBA00023125"/>
    </source>
</evidence>
<dbReference type="InterPro" id="IPR009057">
    <property type="entry name" value="Homeodomain-like_sf"/>
</dbReference>
<dbReference type="Proteomes" id="UP001596074">
    <property type="component" value="Unassembled WGS sequence"/>
</dbReference>
<dbReference type="PANTHER" id="PTHR30055">
    <property type="entry name" value="HTH-TYPE TRANSCRIPTIONAL REGULATOR RUTR"/>
    <property type="match status" value="1"/>
</dbReference>